<evidence type="ECO:0000256" key="4">
    <source>
        <dbReference type="ARBA" id="ARBA00022763"/>
    </source>
</evidence>
<dbReference type="GO" id="GO:0004519">
    <property type="term" value="F:endonuclease activity"/>
    <property type="evidence" value="ECO:0007669"/>
    <property type="project" value="UniProtKB-KW"/>
</dbReference>
<dbReference type="NCBIfam" id="TIGR01083">
    <property type="entry name" value="nth"/>
    <property type="match status" value="1"/>
</dbReference>
<proteinExistence type="inferred from homology"/>
<dbReference type="InterPro" id="IPR003651">
    <property type="entry name" value="Endonuclease3_FeS-loop_motif"/>
</dbReference>
<evidence type="ECO:0000256" key="9">
    <source>
        <dbReference type="ARBA" id="ARBA00023295"/>
    </source>
</evidence>
<evidence type="ECO:0000256" key="7">
    <source>
        <dbReference type="ARBA" id="ARBA00023014"/>
    </source>
</evidence>
<gene>
    <name evidence="12" type="primary">nth_1</name>
    <name evidence="10" type="synonym">nth</name>
    <name evidence="12" type="ORF">Pma05_05580</name>
</gene>
<evidence type="ECO:0000256" key="5">
    <source>
        <dbReference type="ARBA" id="ARBA00022801"/>
    </source>
</evidence>
<dbReference type="InterPro" id="IPR004035">
    <property type="entry name" value="Endouclease-III_FeS-bd_BS"/>
</dbReference>
<name>A0ABQ4EGX4_9ACTN</name>
<dbReference type="Gene3D" id="1.10.340.30">
    <property type="entry name" value="Hypothetical protein, domain 2"/>
    <property type="match status" value="1"/>
</dbReference>
<evidence type="ECO:0000313" key="12">
    <source>
        <dbReference type="EMBL" id="GIG93985.1"/>
    </source>
</evidence>
<dbReference type="EMBL" id="BONX01000003">
    <property type="protein sequence ID" value="GIG93985.1"/>
    <property type="molecule type" value="Genomic_DNA"/>
</dbReference>
<comment type="function">
    <text evidence="10">DNA repair enzyme that has both DNA N-glycosylase activity and AP-lyase activity. The DNA N-glycosylase activity releases various damaged pyrimidines from DNA by cleaving the N-glycosidic bond, leaving an AP (apurinic/apyrimidinic) site. The AP-lyase activity cleaves the phosphodiester bond 3' to the AP site by a beta-elimination, leaving a 3'-terminal unsaturated sugar and a product with a terminal 5'-phosphate.</text>
</comment>
<evidence type="ECO:0000256" key="10">
    <source>
        <dbReference type="HAMAP-Rule" id="MF_00942"/>
    </source>
</evidence>
<dbReference type="Pfam" id="PF00730">
    <property type="entry name" value="HhH-GPD"/>
    <property type="match status" value="1"/>
</dbReference>
<feature type="binding site" evidence="10">
    <location>
        <position position="215"/>
    </location>
    <ligand>
        <name>[4Fe-4S] cluster</name>
        <dbReference type="ChEBI" id="CHEBI:49883"/>
    </ligand>
</feature>
<organism evidence="12 13">
    <name type="scientific">Plantactinospora mayteni</name>
    <dbReference type="NCBI Taxonomy" id="566021"/>
    <lineage>
        <taxon>Bacteria</taxon>
        <taxon>Bacillati</taxon>
        <taxon>Actinomycetota</taxon>
        <taxon>Actinomycetes</taxon>
        <taxon>Micromonosporales</taxon>
        <taxon>Micromonosporaceae</taxon>
        <taxon>Plantactinospora</taxon>
    </lineage>
</organism>
<evidence type="ECO:0000256" key="1">
    <source>
        <dbReference type="ARBA" id="ARBA00008343"/>
    </source>
</evidence>
<dbReference type="Proteomes" id="UP000621500">
    <property type="component" value="Unassembled WGS sequence"/>
</dbReference>
<feature type="binding site" evidence="10">
    <location>
        <position position="222"/>
    </location>
    <ligand>
        <name>[4Fe-4S] cluster</name>
        <dbReference type="ChEBI" id="CHEBI:49883"/>
    </ligand>
</feature>
<dbReference type="InterPro" id="IPR023170">
    <property type="entry name" value="HhH_base_excis_C"/>
</dbReference>
<protein>
    <recommendedName>
        <fullName evidence="10">Endonuclease III</fullName>
        <ecNumber evidence="10">4.2.99.18</ecNumber>
    </recommendedName>
    <alternativeName>
        <fullName evidence="10">DNA-(apurinic or apyrimidinic site) lyase</fullName>
    </alternativeName>
</protein>
<dbReference type="EC" id="4.2.99.18" evidence="10"/>
<feature type="binding site" evidence="10">
    <location>
        <position position="231"/>
    </location>
    <ligand>
        <name>[4Fe-4S] cluster</name>
        <dbReference type="ChEBI" id="CHEBI:49883"/>
    </ligand>
</feature>
<reference evidence="12 13" key="1">
    <citation type="submission" date="2021-01" db="EMBL/GenBank/DDBJ databases">
        <title>Whole genome shotgun sequence of Plantactinospora mayteni NBRC 109088.</title>
        <authorList>
            <person name="Komaki H."/>
            <person name="Tamura T."/>
        </authorList>
    </citation>
    <scope>NUCLEOTIDE SEQUENCE [LARGE SCALE GENOMIC DNA]</scope>
    <source>
        <strain evidence="12 13">NBRC 109088</strain>
    </source>
</reference>
<evidence type="ECO:0000256" key="6">
    <source>
        <dbReference type="ARBA" id="ARBA00023004"/>
    </source>
</evidence>
<feature type="binding site" evidence="10">
    <location>
        <position position="225"/>
    </location>
    <ligand>
        <name>[4Fe-4S] cluster</name>
        <dbReference type="ChEBI" id="CHEBI:49883"/>
    </ligand>
</feature>
<keyword evidence="9 10" id="KW-0326">Glycosidase</keyword>
<keyword evidence="5 10" id="KW-0378">Hydrolase</keyword>
<keyword evidence="2 10" id="KW-0004">4Fe-4S</keyword>
<dbReference type="SUPFAM" id="SSF48150">
    <property type="entry name" value="DNA-glycosylase"/>
    <property type="match status" value="1"/>
</dbReference>
<comment type="caution">
    <text evidence="12">The sequence shown here is derived from an EMBL/GenBank/DDBJ whole genome shotgun (WGS) entry which is preliminary data.</text>
</comment>
<dbReference type="InterPro" id="IPR011257">
    <property type="entry name" value="DNA_glycosylase"/>
</dbReference>
<evidence type="ECO:0000313" key="13">
    <source>
        <dbReference type="Proteomes" id="UP000621500"/>
    </source>
</evidence>
<dbReference type="SMART" id="SM00478">
    <property type="entry name" value="ENDO3c"/>
    <property type="match status" value="1"/>
</dbReference>
<dbReference type="PANTHER" id="PTHR10359">
    <property type="entry name" value="A/G-SPECIFIC ADENINE GLYCOSYLASE/ENDONUCLEASE III"/>
    <property type="match status" value="1"/>
</dbReference>
<comment type="catalytic activity">
    <reaction evidence="10">
        <text>2'-deoxyribonucleotide-(2'-deoxyribose 5'-phosphate)-2'-deoxyribonucleotide-DNA = a 3'-end 2'-deoxyribonucleotide-(2,3-dehydro-2,3-deoxyribose 5'-phosphate)-DNA + a 5'-end 5'-phospho-2'-deoxyribonucleoside-DNA + H(+)</text>
        <dbReference type="Rhea" id="RHEA:66592"/>
        <dbReference type="Rhea" id="RHEA-COMP:13180"/>
        <dbReference type="Rhea" id="RHEA-COMP:16897"/>
        <dbReference type="Rhea" id="RHEA-COMP:17067"/>
        <dbReference type="ChEBI" id="CHEBI:15378"/>
        <dbReference type="ChEBI" id="CHEBI:136412"/>
        <dbReference type="ChEBI" id="CHEBI:157695"/>
        <dbReference type="ChEBI" id="CHEBI:167181"/>
        <dbReference type="EC" id="4.2.99.18"/>
    </reaction>
</comment>
<evidence type="ECO:0000256" key="2">
    <source>
        <dbReference type="ARBA" id="ARBA00022485"/>
    </source>
</evidence>
<sequence length="250" mass="27251">MTSGVLVRPEREGGPSKHFTARAGETRLGLVRRARQIHRILAERHPGARLQLRWGDPFQLLVAGVLAAQTTDERVNSVTPELFAAYPDAAALAGADPAGLEEMLRPVGYYRLKTEAVQKVARRLVSEHRGRVPRTLDALVAIPWVGRKTANMVLANAYGRPALTVDTHVGRLSARWGWTDAWDPADVEAEVVPLFPRRDWAPLADRATAHGRRICHSRKPACGACPLAALCPSYGVGETDPERAAGLVKS</sequence>
<dbReference type="PANTHER" id="PTHR10359:SF18">
    <property type="entry name" value="ENDONUCLEASE III"/>
    <property type="match status" value="1"/>
</dbReference>
<keyword evidence="6 10" id="KW-0408">Iron</keyword>
<dbReference type="RefSeq" id="WP_203855650.1">
    <property type="nucleotide sequence ID" value="NZ_BAAAZQ010000002.1"/>
</dbReference>
<comment type="similarity">
    <text evidence="1 10">Belongs to the Nth/MutY family.</text>
</comment>
<dbReference type="HAMAP" id="MF_00942">
    <property type="entry name" value="Nth"/>
    <property type="match status" value="1"/>
</dbReference>
<dbReference type="Pfam" id="PF10576">
    <property type="entry name" value="EndIII_4Fe-2S"/>
    <property type="match status" value="1"/>
</dbReference>
<dbReference type="CDD" id="cd00056">
    <property type="entry name" value="ENDO3c"/>
    <property type="match status" value="1"/>
</dbReference>
<feature type="domain" description="HhH-GPD" evidence="11">
    <location>
        <begin position="66"/>
        <end position="213"/>
    </location>
</feature>
<keyword evidence="8 10" id="KW-0234">DNA repair</keyword>
<dbReference type="PROSITE" id="PS00764">
    <property type="entry name" value="ENDONUCLEASE_III_1"/>
    <property type="match status" value="1"/>
</dbReference>
<keyword evidence="3 10" id="KW-0479">Metal-binding</keyword>
<keyword evidence="12" id="KW-0540">Nuclease</keyword>
<dbReference type="InterPro" id="IPR005759">
    <property type="entry name" value="Nth"/>
</dbReference>
<keyword evidence="7 10" id="KW-0411">Iron-sulfur</keyword>
<dbReference type="SMART" id="SM00525">
    <property type="entry name" value="FES"/>
    <property type="match status" value="1"/>
</dbReference>
<keyword evidence="10" id="KW-0456">Lyase</keyword>
<keyword evidence="13" id="KW-1185">Reference proteome</keyword>
<keyword evidence="4 10" id="KW-0227">DNA damage</keyword>
<dbReference type="InterPro" id="IPR003265">
    <property type="entry name" value="HhH-GPD_domain"/>
</dbReference>
<dbReference type="Gene3D" id="1.10.1670.10">
    <property type="entry name" value="Helix-hairpin-Helix base-excision DNA repair enzymes (C-terminal)"/>
    <property type="match status" value="1"/>
</dbReference>
<evidence type="ECO:0000256" key="3">
    <source>
        <dbReference type="ARBA" id="ARBA00022723"/>
    </source>
</evidence>
<accession>A0ABQ4EGX4</accession>
<evidence type="ECO:0000259" key="11">
    <source>
        <dbReference type="SMART" id="SM00478"/>
    </source>
</evidence>
<comment type="cofactor">
    <cofactor evidence="10">
        <name>[4Fe-4S] cluster</name>
        <dbReference type="ChEBI" id="CHEBI:49883"/>
    </cofactor>
    <text evidence="10">Binds 1 [4Fe-4S] cluster.</text>
</comment>
<evidence type="ECO:0000256" key="8">
    <source>
        <dbReference type="ARBA" id="ARBA00023204"/>
    </source>
</evidence>
<keyword evidence="12" id="KW-0255">Endonuclease</keyword>
<keyword evidence="10" id="KW-0238">DNA-binding</keyword>